<reference evidence="2 3" key="1">
    <citation type="journal article" date="2017" name="Int. J. Syst. Evol. Microbiol.">
        <title>Maripseudobacter aurantiacus gen. nov., sp. nov., a novel member of the family Flavobacteriaceae isolated from a sedimentation basin.</title>
        <authorList>
            <person name="Chen C."/>
            <person name="Su Y."/>
            <person name="Tao T."/>
            <person name="Fu G."/>
            <person name="Zhang C."/>
            <person name="Sun C."/>
            <person name="Zhang X."/>
            <person name="Wu M."/>
        </authorList>
    </citation>
    <scope>NUCLEOTIDE SEQUENCE [LARGE SCALE GENOMIC DNA]</scope>
    <source>
        <strain evidence="3">CDA4</strain>
    </source>
</reference>
<dbReference type="RefSeq" id="WP_138257783.1">
    <property type="nucleotide sequence ID" value="NZ_VBUK01000003.1"/>
</dbReference>
<protein>
    <submittedName>
        <fullName evidence="2">Uncharacterized protein</fullName>
    </submittedName>
</protein>
<gene>
    <name evidence="2" type="ORF">FEK29_07350</name>
</gene>
<dbReference type="AlphaFoldDB" id="A0A5R8M6M1"/>
<evidence type="ECO:0000313" key="3">
    <source>
        <dbReference type="Proteomes" id="UP000308382"/>
    </source>
</evidence>
<keyword evidence="3" id="KW-1185">Reference proteome</keyword>
<sequence>MEEDIKVDEKFKHAFNLGYQLAEELNLKSPMLENQEKIMPSNPMHLGMQQFIDESKLSKNKRQNISIEQSKANNLKKGKKKSQDKGKGFSL</sequence>
<feature type="compositionally biased region" description="Polar residues" evidence="1">
    <location>
        <begin position="63"/>
        <end position="73"/>
    </location>
</feature>
<evidence type="ECO:0000256" key="1">
    <source>
        <dbReference type="SAM" id="MobiDB-lite"/>
    </source>
</evidence>
<dbReference type="EMBL" id="VBUK01000003">
    <property type="protein sequence ID" value="TLF45196.1"/>
    <property type="molecule type" value="Genomic_DNA"/>
</dbReference>
<proteinExistence type="predicted"/>
<name>A0A5R8M6M1_9FLAO</name>
<organism evidence="2 3">
    <name type="scientific">Maribacter aurantiacus</name>
    <dbReference type="NCBI Taxonomy" id="1882343"/>
    <lineage>
        <taxon>Bacteria</taxon>
        <taxon>Pseudomonadati</taxon>
        <taxon>Bacteroidota</taxon>
        <taxon>Flavobacteriia</taxon>
        <taxon>Flavobacteriales</taxon>
        <taxon>Flavobacteriaceae</taxon>
        <taxon>Maribacter</taxon>
    </lineage>
</organism>
<accession>A0A5R8M6M1</accession>
<comment type="caution">
    <text evidence="2">The sequence shown here is derived from an EMBL/GenBank/DDBJ whole genome shotgun (WGS) entry which is preliminary data.</text>
</comment>
<evidence type="ECO:0000313" key="2">
    <source>
        <dbReference type="EMBL" id="TLF45196.1"/>
    </source>
</evidence>
<dbReference type="OrthoDB" id="1453119at2"/>
<dbReference type="Proteomes" id="UP000308382">
    <property type="component" value="Unassembled WGS sequence"/>
</dbReference>
<feature type="region of interest" description="Disordered" evidence="1">
    <location>
        <begin position="53"/>
        <end position="91"/>
    </location>
</feature>
<feature type="compositionally biased region" description="Basic and acidic residues" evidence="1">
    <location>
        <begin position="81"/>
        <end position="91"/>
    </location>
</feature>